<reference evidence="3 4" key="1">
    <citation type="submission" date="2019-02" db="EMBL/GenBank/DDBJ databases">
        <authorList>
            <person name="Li S.-H."/>
        </authorList>
    </citation>
    <scope>NUCLEOTIDE SEQUENCE [LARGE SCALE GENOMIC DNA]</scope>
    <source>
        <strain evidence="3 4">IMCC14385</strain>
    </source>
</reference>
<evidence type="ECO:0000259" key="2">
    <source>
        <dbReference type="Pfam" id="PF06742"/>
    </source>
</evidence>
<dbReference type="InterPro" id="IPR010621">
    <property type="entry name" value="DUF1214"/>
</dbReference>
<proteinExistence type="predicted"/>
<dbReference type="InterPro" id="IPR037049">
    <property type="entry name" value="DUF1214_C_sf"/>
</dbReference>
<dbReference type="PANTHER" id="PTHR36509:SF2">
    <property type="entry name" value="BLL3101 PROTEIN"/>
    <property type="match status" value="1"/>
</dbReference>
<dbReference type="PROSITE" id="PS51257">
    <property type="entry name" value="PROKAR_LIPOPROTEIN"/>
    <property type="match status" value="1"/>
</dbReference>
<evidence type="ECO:0000313" key="3">
    <source>
        <dbReference type="EMBL" id="QFU76246.1"/>
    </source>
</evidence>
<keyword evidence="1" id="KW-1133">Transmembrane helix</keyword>
<accession>A0A5P9NL71</accession>
<feature type="transmembrane region" description="Helical" evidence="1">
    <location>
        <begin position="21"/>
        <end position="43"/>
    </location>
</feature>
<dbReference type="KEGG" id="halc:EY643_11560"/>
<keyword evidence="1" id="KW-0472">Membrane</keyword>
<dbReference type="SUPFAM" id="SSF160935">
    <property type="entry name" value="VPA0735-like"/>
    <property type="match status" value="1"/>
</dbReference>
<dbReference type="Proteomes" id="UP000326287">
    <property type="component" value="Chromosome"/>
</dbReference>
<dbReference type="Pfam" id="PF06742">
    <property type="entry name" value="DUF1214"/>
    <property type="match status" value="1"/>
</dbReference>
<evidence type="ECO:0000256" key="1">
    <source>
        <dbReference type="SAM" id="Phobius"/>
    </source>
</evidence>
<dbReference type="Gene3D" id="2.60.120.600">
    <property type="entry name" value="Domain of unknown function DUF1214, C-terminal domain"/>
    <property type="match status" value="1"/>
</dbReference>
<feature type="domain" description="DUF1214" evidence="2">
    <location>
        <begin position="95"/>
        <end position="195"/>
    </location>
</feature>
<sequence>MAQKQHSKNNKGVITIIKLRTLRWPLAVLLSLACSILFLLVTLKAGLGNSFLRNGDWYTSESIGAADTDVIVTAMVAISGLLGSTRDNSMYYRLNSVSGEPLRLNCRYRIEGHDYDANWWSITAYGWDYFLIPNEQKRYSFNNENIKRGHDGRWVIHVGARAEDGNWLPVGPSGAPASEKSTNYDFDLLLRLYTPGDAYLQNPESAPLPVVTLESCS</sequence>
<dbReference type="EMBL" id="CP036422">
    <property type="protein sequence ID" value="QFU76246.1"/>
    <property type="molecule type" value="Genomic_DNA"/>
</dbReference>
<keyword evidence="4" id="KW-1185">Reference proteome</keyword>
<dbReference type="RefSeq" id="WP_152662352.1">
    <property type="nucleotide sequence ID" value="NZ_CP036422.1"/>
</dbReference>
<feature type="transmembrane region" description="Helical" evidence="1">
    <location>
        <begin position="63"/>
        <end position="83"/>
    </location>
</feature>
<protein>
    <submittedName>
        <fullName evidence="3">DUF1214 domain-containing protein</fullName>
    </submittedName>
</protein>
<gene>
    <name evidence="3" type="ORF">EY643_11560</name>
</gene>
<dbReference type="OrthoDB" id="9777345at2"/>
<dbReference type="InterPro" id="IPR012038">
    <property type="entry name" value="UCP009471"/>
</dbReference>
<dbReference type="AlphaFoldDB" id="A0A5P9NL71"/>
<organism evidence="3 4">
    <name type="scientific">Halioglobus maricola</name>
    <dbReference type="NCBI Taxonomy" id="2601894"/>
    <lineage>
        <taxon>Bacteria</taxon>
        <taxon>Pseudomonadati</taxon>
        <taxon>Pseudomonadota</taxon>
        <taxon>Gammaproteobacteria</taxon>
        <taxon>Cellvibrionales</taxon>
        <taxon>Halieaceae</taxon>
        <taxon>Halioglobus</taxon>
    </lineage>
</organism>
<name>A0A5P9NL71_9GAMM</name>
<dbReference type="PANTHER" id="PTHR36509">
    <property type="entry name" value="BLL3101 PROTEIN"/>
    <property type="match status" value="1"/>
</dbReference>
<dbReference type="PIRSF" id="PIRSF009471">
    <property type="entry name" value="UCP009471"/>
    <property type="match status" value="1"/>
</dbReference>
<evidence type="ECO:0000313" key="4">
    <source>
        <dbReference type="Proteomes" id="UP000326287"/>
    </source>
</evidence>
<keyword evidence="1" id="KW-0812">Transmembrane</keyword>